<gene>
    <name evidence="6" type="ORF">Ga0074812_11474</name>
</gene>
<dbReference type="PROSITE" id="PS50043">
    <property type="entry name" value="HTH_LUXR_2"/>
    <property type="match status" value="1"/>
</dbReference>
<feature type="region of interest" description="Disordered" evidence="4">
    <location>
        <begin position="1"/>
        <end position="21"/>
    </location>
</feature>
<keyword evidence="3" id="KW-0804">Transcription</keyword>
<dbReference type="InterPro" id="IPR036388">
    <property type="entry name" value="WH-like_DNA-bd_sf"/>
</dbReference>
<protein>
    <submittedName>
        <fullName evidence="6">GAF domain-containing protein</fullName>
    </submittedName>
</protein>
<proteinExistence type="predicted"/>
<dbReference type="SUPFAM" id="SSF55781">
    <property type="entry name" value="GAF domain-like"/>
    <property type="match status" value="1"/>
</dbReference>
<dbReference type="GO" id="GO:0006355">
    <property type="term" value="P:regulation of DNA-templated transcription"/>
    <property type="evidence" value="ECO:0007669"/>
    <property type="project" value="InterPro"/>
</dbReference>
<dbReference type="SUPFAM" id="SSF46894">
    <property type="entry name" value="C-terminal effector domain of the bipartite response regulators"/>
    <property type="match status" value="1"/>
</dbReference>
<feature type="domain" description="HTH luxR-type" evidence="5">
    <location>
        <begin position="221"/>
        <end position="286"/>
    </location>
</feature>
<keyword evidence="2" id="KW-0238">DNA-binding</keyword>
<dbReference type="Pfam" id="PF00196">
    <property type="entry name" value="GerE"/>
    <property type="match status" value="1"/>
</dbReference>
<dbReference type="CDD" id="cd06170">
    <property type="entry name" value="LuxR_C_like"/>
    <property type="match status" value="1"/>
</dbReference>
<dbReference type="PROSITE" id="PS00622">
    <property type="entry name" value="HTH_LUXR_1"/>
    <property type="match status" value="1"/>
</dbReference>
<evidence type="ECO:0000256" key="4">
    <source>
        <dbReference type="SAM" id="MobiDB-lite"/>
    </source>
</evidence>
<reference evidence="7" key="1">
    <citation type="submission" date="2015-11" db="EMBL/GenBank/DDBJ databases">
        <authorList>
            <person name="Varghese N."/>
        </authorList>
    </citation>
    <scope>NUCLEOTIDE SEQUENCE [LARGE SCALE GENOMIC DNA]</scope>
    <source>
        <strain evidence="7">DSM 45899</strain>
    </source>
</reference>
<dbReference type="InterPro" id="IPR029016">
    <property type="entry name" value="GAF-like_dom_sf"/>
</dbReference>
<dbReference type="InterPro" id="IPR003018">
    <property type="entry name" value="GAF"/>
</dbReference>
<dbReference type="SMART" id="SM00421">
    <property type="entry name" value="HTH_LUXR"/>
    <property type="match status" value="1"/>
</dbReference>
<dbReference type="PRINTS" id="PR00038">
    <property type="entry name" value="HTHLUXR"/>
</dbReference>
<organism evidence="6 7">
    <name type="scientific">Parafrankia irregularis</name>
    <dbReference type="NCBI Taxonomy" id="795642"/>
    <lineage>
        <taxon>Bacteria</taxon>
        <taxon>Bacillati</taxon>
        <taxon>Actinomycetota</taxon>
        <taxon>Actinomycetes</taxon>
        <taxon>Frankiales</taxon>
        <taxon>Frankiaceae</taxon>
        <taxon>Parafrankia</taxon>
    </lineage>
</organism>
<keyword evidence="1" id="KW-0805">Transcription regulation</keyword>
<evidence type="ECO:0000256" key="3">
    <source>
        <dbReference type="ARBA" id="ARBA00023163"/>
    </source>
</evidence>
<keyword evidence="7" id="KW-1185">Reference proteome</keyword>
<evidence type="ECO:0000259" key="5">
    <source>
        <dbReference type="PROSITE" id="PS50043"/>
    </source>
</evidence>
<dbReference type="InterPro" id="IPR016032">
    <property type="entry name" value="Sig_transdc_resp-reg_C-effctor"/>
</dbReference>
<accession>A0A0S4QRH1</accession>
<evidence type="ECO:0000256" key="1">
    <source>
        <dbReference type="ARBA" id="ARBA00023015"/>
    </source>
</evidence>
<dbReference type="PANTHER" id="PTHR44688:SF16">
    <property type="entry name" value="DNA-BINDING TRANSCRIPTIONAL ACTIVATOR DEVR_DOSR"/>
    <property type="match status" value="1"/>
</dbReference>
<dbReference type="AlphaFoldDB" id="A0A0S4QRH1"/>
<sequence>MTVRTGNERTGDDGRDTRSARRDQFLTQVVTRLRARTGVDLVAGGHVEPHTRNISIRCVDGIRGCRLPAATIPPNEGVSGRVVALGRYTLVESGRWVMPALADDVDLTACGGMRSVLAVPLRFDGRVLFVFYLARRSGQIGAATTRTALSIISRLAALIAQSTQTDRLGGLLRLKMEIQALWEIGVHLEELAKQASTPLARERIAIIQQLLEDSLFETVTADQTAFSLTRREVEVLDLVAQGLSNAEIATRLVVSPETVKAYLRSIRNKLGVRNRTAAVDVGRRSGLLG</sequence>
<dbReference type="GO" id="GO:0003677">
    <property type="term" value="F:DNA binding"/>
    <property type="evidence" value="ECO:0007669"/>
    <property type="project" value="UniProtKB-KW"/>
</dbReference>
<dbReference type="Gene3D" id="1.10.10.10">
    <property type="entry name" value="Winged helix-like DNA-binding domain superfamily/Winged helix DNA-binding domain"/>
    <property type="match status" value="1"/>
</dbReference>
<dbReference type="Pfam" id="PF01590">
    <property type="entry name" value="GAF"/>
    <property type="match status" value="1"/>
</dbReference>
<dbReference type="Proteomes" id="UP000198802">
    <property type="component" value="Unassembled WGS sequence"/>
</dbReference>
<dbReference type="InterPro" id="IPR000792">
    <property type="entry name" value="Tscrpt_reg_LuxR_C"/>
</dbReference>
<dbReference type="Gene3D" id="3.30.450.40">
    <property type="match status" value="1"/>
</dbReference>
<name>A0A0S4QRH1_9ACTN</name>
<dbReference type="PANTHER" id="PTHR44688">
    <property type="entry name" value="DNA-BINDING TRANSCRIPTIONAL ACTIVATOR DEVR_DOSR"/>
    <property type="match status" value="1"/>
</dbReference>
<evidence type="ECO:0000313" key="6">
    <source>
        <dbReference type="EMBL" id="CUU57727.1"/>
    </source>
</evidence>
<dbReference type="EMBL" id="FAOZ01000014">
    <property type="protein sequence ID" value="CUU57727.1"/>
    <property type="molecule type" value="Genomic_DNA"/>
</dbReference>
<evidence type="ECO:0000256" key="2">
    <source>
        <dbReference type="ARBA" id="ARBA00023125"/>
    </source>
</evidence>
<dbReference type="RefSeq" id="WP_242666341.1">
    <property type="nucleotide sequence ID" value="NZ_FAOZ01000014.1"/>
</dbReference>
<evidence type="ECO:0000313" key="7">
    <source>
        <dbReference type="Proteomes" id="UP000198802"/>
    </source>
</evidence>